<evidence type="ECO:0000313" key="5">
    <source>
        <dbReference type="Proteomes" id="UP000186817"/>
    </source>
</evidence>
<dbReference type="EMBL" id="LSRX01000661">
    <property type="protein sequence ID" value="OLP91533.1"/>
    <property type="molecule type" value="Genomic_DNA"/>
</dbReference>
<name>A0A1Q9D8J8_SYMMI</name>
<reference evidence="4 5" key="1">
    <citation type="submission" date="2016-02" db="EMBL/GenBank/DDBJ databases">
        <title>Genome analysis of coral dinoflagellate symbionts highlights evolutionary adaptations to a symbiotic lifestyle.</title>
        <authorList>
            <person name="Aranda M."/>
            <person name="Li Y."/>
            <person name="Liew Y.J."/>
            <person name="Baumgarten S."/>
            <person name="Simakov O."/>
            <person name="Wilson M."/>
            <person name="Piel J."/>
            <person name="Ashoor H."/>
            <person name="Bougouffa S."/>
            <person name="Bajic V.B."/>
            <person name="Ryu T."/>
            <person name="Ravasi T."/>
            <person name="Bayer T."/>
            <person name="Micklem G."/>
            <person name="Kim H."/>
            <person name="Bhak J."/>
            <person name="Lajeunesse T.C."/>
            <person name="Voolstra C.R."/>
        </authorList>
    </citation>
    <scope>NUCLEOTIDE SEQUENCE [LARGE SCALE GENOMIC DNA]</scope>
    <source>
        <strain evidence="4 5">CCMP2467</strain>
    </source>
</reference>
<evidence type="ECO:0000313" key="4">
    <source>
        <dbReference type="EMBL" id="OLP91533.1"/>
    </source>
</evidence>
<dbReference type="InterPro" id="IPR029058">
    <property type="entry name" value="AB_hydrolase_fold"/>
</dbReference>
<evidence type="ECO:0000256" key="1">
    <source>
        <dbReference type="ARBA" id="ARBA00008645"/>
    </source>
</evidence>
<dbReference type="InterPro" id="IPR000073">
    <property type="entry name" value="AB_hydrolase_1"/>
</dbReference>
<dbReference type="Pfam" id="PF00561">
    <property type="entry name" value="Abhydrolase_1"/>
    <property type="match status" value="1"/>
</dbReference>
<sequence>MWRSSIRRFSRLGAHGTHHGDGLNEPCTDQEIHHTPALLRGSVPLHQGELGLEAGRKAGSRPRHVAAPLSLRFEVTRRARAQKDYTFIWAHGLTSSVESESEGGWPFGGVPELSDVMPVVRYDARGHGRSDASEACTWQAMGSDLRTMHETMLPGRPVVLGGTSMGSAASLYAALEAPEKVAALIIATPPTCYETRRKFVPLYEQSLQLAQGQGLEAAKKAAASKARPPIFLETDAGRASFDIGWRAKFAMGQRRYCAALRGAIDSDLPPPSAIKRLTMPVLVLAWKSDAQHPLESAELLCDLLPQAQSRVASCWADVEKFPGHMRQFLQSLP</sequence>
<comment type="similarity">
    <text evidence="1">Belongs to the AB hydrolase superfamily.</text>
</comment>
<dbReference type="OMA" id="WDTDPLH"/>
<evidence type="ECO:0000259" key="3">
    <source>
        <dbReference type="Pfam" id="PF00561"/>
    </source>
</evidence>
<comment type="caution">
    <text evidence="4">The sequence shown here is derived from an EMBL/GenBank/DDBJ whole genome shotgun (WGS) entry which is preliminary data.</text>
</comment>
<dbReference type="PANTHER" id="PTHR46118">
    <property type="entry name" value="PROTEIN ABHD11"/>
    <property type="match status" value="1"/>
</dbReference>
<keyword evidence="5" id="KW-1185">Reference proteome</keyword>
<dbReference type="PANTHER" id="PTHR46118:SF4">
    <property type="entry name" value="PROTEIN ABHD11"/>
    <property type="match status" value="1"/>
</dbReference>
<dbReference type="AlphaFoldDB" id="A0A1Q9D8J8"/>
<evidence type="ECO:0000256" key="2">
    <source>
        <dbReference type="ARBA" id="ARBA00022801"/>
    </source>
</evidence>
<feature type="domain" description="AB hydrolase-1" evidence="3">
    <location>
        <begin position="86"/>
        <end position="208"/>
    </location>
</feature>
<dbReference type="Gene3D" id="3.40.50.1820">
    <property type="entry name" value="alpha/beta hydrolase"/>
    <property type="match status" value="1"/>
</dbReference>
<dbReference type="SUPFAM" id="SSF53474">
    <property type="entry name" value="alpha/beta-Hydrolases"/>
    <property type="match status" value="1"/>
</dbReference>
<organism evidence="4 5">
    <name type="scientific">Symbiodinium microadriaticum</name>
    <name type="common">Dinoflagellate</name>
    <name type="synonym">Zooxanthella microadriatica</name>
    <dbReference type="NCBI Taxonomy" id="2951"/>
    <lineage>
        <taxon>Eukaryota</taxon>
        <taxon>Sar</taxon>
        <taxon>Alveolata</taxon>
        <taxon>Dinophyceae</taxon>
        <taxon>Suessiales</taxon>
        <taxon>Symbiodiniaceae</taxon>
        <taxon>Symbiodinium</taxon>
    </lineage>
</organism>
<gene>
    <name evidence="4" type="ORF">AK812_SmicGene26764</name>
</gene>
<accession>A0A1Q9D8J8</accession>
<dbReference type="OrthoDB" id="408373at2759"/>
<dbReference type="GO" id="GO:0016787">
    <property type="term" value="F:hydrolase activity"/>
    <property type="evidence" value="ECO:0007669"/>
    <property type="project" value="UniProtKB-KW"/>
</dbReference>
<protein>
    <recommendedName>
        <fullName evidence="3">AB hydrolase-1 domain-containing protein</fullName>
    </recommendedName>
</protein>
<dbReference type="Proteomes" id="UP000186817">
    <property type="component" value="Unassembled WGS sequence"/>
</dbReference>
<keyword evidence="2" id="KW-0378">Hydrolase</keyword>
<proteinExistence type="inferred from homology"/>
<dbReference type="PRINTS" id="PR00111">
    <property type="entry name" value="ABHYDROLASE"/>
</dbReference>